<accession>A0A819K0I8</accession>
<dbReference type="InterPro" id="IPR011989">
    <property type="entry name" value="ARM-like"/>
</dbReference>
<evidence type="ECO:0000313" key="3">
    <source>
        <dbReference type="EMBL" id="CAF3937850.1"/>
    </source>
</evidence>
<feature type="domain" description="TIR" evidence="2">
    <location>
        <begin position="1108"/>
        <end position="1224"/>
    </location>
</feature>
<organism evidence="3 4">
    <name type="scientific">Rotaria magnacalcarata</name>
    <dbReference type="NCBI Taxonomy" id="392030"/>
    <lineage>
        <taxon>Eukaryota</taxon>
        <taxon>Metazoa</taxon>
        <taxon>Spiralia</taxon>
        <taxon>Gnathifera</taxon>
        <taxon>Rotifera</taxon>
        <taxon>Eurotatoria</taxon>
        <taxon>Bdelloidea</taxon>
        <taxon>Philodinida</taxon>
        <taxon>Philodinidae</taxon>
        <taxon>Rotaria</taxon>
    </lineage>
</organism>
<dbReference type="EMBL" id="CAJOBF010001319">
    <property type="protein sequence ID" value="CAF3937850.1"/>
    <property type="molecule type" value="Genomic_DNA"/>
</dbReference>
<gene>
    <name evidence="3" type="ORF">UXM345_LOCUS12576</name>
</gene>
<sequence>MSTEDDPALPSPMLNYECYLSTIEKNSTIDNLPANHICMIFDDFLLEFERIEQRGEVTIQIFFDTVEEITNVVLSIESHRLLDPQVRAHPLIRFLHQMLIDLLANWRASAMHLSIKETYIFLKITIVFIHAAEQATIVSADQDKKLKRYLFTMNELLLKIQEQVDYAVMSHTFPIDDPKISSLGLLTFKLLAGHPFYYSMEQFQPIIHYLVMDWLDSYHFIRAVHRLEHGEELTSIEFFVLLTCWEYICSKSLIKQDFSTRITSIDLINKICDELLIRVERTLQQSQFLAPELLSHILERCQQQLNVHNLPSFDNHALTIINHLTNMLKNPLSTTTNNEALIFVALQAFRSFSRNPAFLAIMKRCSLTPVFNAYASSSSSNIKQSAADILTRIIDEHESHEFDRAMKSLDNDIELQNKKLEEPEEIVKMKAVKSTSKPKKNDSMEKITKWDEQKVRDFLIRQNLIVMISICDGINGEELYNLYHMCKTNSTLMYRSLKSELSKVHHGVLSISSYLHFVSRLSTVCDDDDALITIIMATENDEIPASPIMVNQSHLCAIRKDLLIDTLTADDICKMFDEFLTEFERMEKSYATTTQTFLDAVEEITNAVLSVQPYKLLDPKVLSHQMVRFLHQMLIDLLENWQATDMRLNIQESDIFLKIILVFIHAIDHPLVTHADEDRKRITKIFETKQILNLVREQIVDSNMNKSGMNDDPNLCALGLLTIRLLQDCQFYYNNNRNIYLKDILIFNCLDSYDYAQALRQLQDGESPHEIASFLLYTCWEYIPFNSNNANTTAYSTAFIDQFYDDALTRFEITLDQEPSMSSNALTYIFERCQQLLNIQNFSSFDKHANNIIDRLTKMLETVATTNPDNDNEKNIVALNAFLNLSKNVDIRTIMRKRQLTSLFNKYTSNEAGEQQKLALSILAEIMDEKEINDNPTEMAKIFIDQINKLDPNKYDPDVDNTLSSLNAMMQHEEFKNEFVRQGGLDILIPFVRDGDPEIQSDKQLEDAIKILWSCTFNNPAALNTIKQNEKLMTRVNDLLEKSKENENTTLEKAAEGLIWKVEKEEKFIEERAAQAEKKKQEKKRKAEETGVAEEEEEEEEEQKYDLMISYCWAESELAHRIFGHLSEKLGYKIWIDIEQMHGSTIEAMANAVDGAEFILMCMSESYKRSANCKSEAEYAFNRKKHIVPIKMKKEYVPDGWLGFILGTRLYIDFGTYEFEQAMKLLDSEIQLQKKKRKEAKLFPRQEATVITTSDENRDNVKEEKISCKDSSKMKSDIFDWTEKNVRDFLRKHKLTAMIPLCNRINGEELNELYSMCKTNSSTMYRSLKSELLHCYNKILPIAVYLRFMSVMRSVCDDALLSSREIISESD</sequence>
<dbReference type="InterPro" id="IPR000157">
    <property type="entry name" value="TIR_dom"/>
</dbReference>
<dbReference type="PANTHER" id="PTHR46270">
    <property type="entry name" value="ARMADILLO-TYPE FOLD-RELATED"/>
    <property type="match status" value="1"/>
</dbReference>
<evidence type="ECO:0000313" key="4">
    <source>
        <dbReference type="Proteomes" id="UP000663842"/>
    </source>
</evidence>
<reference evidence="3" key="1">
    <citation type="submission" date="2021-02" db="EMBL/GenBank/DDBJ databases">
        <authorList>
            <person name="Nowell W R."/>
        </authorList>
    </citation>
    <scope>NUCLEOTIDE SEQUENCE</scope>
</reference>
<feature type="compositionally biased region" description="Basic and acidic residues" evidence="1">
    <location>
        <begin position="1076"/>
        <end position="1089"/>
    </location>
</feature>
<evidence type="ECO:0000256" key="1">
    <source>
        <dbReference type="SAM" id="MobiDB-lite"/>
    </source>
</evidence>
<dbReference type="Gene3D" id="3.40.50.10140">
    <property type="entry name" value="Toll/interleukin-1 receptor homology (TIR) domain"/>
    <property type="match status" value="1"/>
</dbReference>
<proteinExistence type="predicted"/>
<feature type="region of interest" description="Disordered" evidence="1">
    <location>
        <begin position="1076"/>
        <end position="1099"/>
    </location>
</feature>
<dbReference type="Proteomes" id="UP000663842">
    <property type="component" value="Unassembled WGS sequence"/>
</dbReference>
<dbReference type="PANTHER" id="PTHR46270:SF2">
    <property type="entry name" value="TIR DOMAIN-CONTAINING PROTEIN"/>
    <property type="match status" value="1"/>
</dbReference>
<dbReference type="Pfam" id="PF13676">
    <property type="entry name" value="TIR_2"/>
    <property type="match status" value="1"/>
</dbReference>
<dbReference type="InterPro" id="IPR035897">
    <property type="entry name" value="Toll_tir_struct_dom_sf"/>
</dbReference>
<evidence type="ECO:0000259" key="2">
    <source>
        <dbReference type="Pfam" id="PF13676"/>
    </source>
</evidence>
<dbReference type="GO" id="GO:0007165">
    <property type="term" value="P:signal transduction"/>
    <property type="evidence" value="ECO:0007669"/>
    <property type="project" value="InterPro"/>
</dbReference>
<dbReference type="InterPro" id="IPR016024">
    <property type="entry name" value="ARM-type_fold"/>
</dbReference>
<name>A0A819K0I8_9BILA</name>
<dbReference type="Gene3D" id="1.25.10.10">
    <property type="entry name" value="Leucine-rich Repeat Variant"/>
    <property type="match status" value="1"/>
</dbReference>
<dbReference type="SUPFAM" id="SSF52200">
    <property type="entry name" value="Toll/Interleukin receptor TIR domain"/>
    <property type="match status" value="1"/>
</dbReference>
<protein>
    <recommendedName>
        <fullName evidence="2">TIR domain-containing protein</fullName>
    </recommendedName>
</protein>
<comment type="caution">
    <text evidence="3">The sequence shown here is derived from an EMBL/GenBank/DDBJ whole genome shotgun (WGS) entry which is preliminary data.</text>
</comment>
<dbReference type="SUPFAM" id="SSF48371">
    <property type="entry name" value="ARM repeat"/>
    <property type="match status" value="1"/>
</dbReference>